<dbReference type="RefSeq" id="WP_188956518.1">
    <property type="nucleotide sequence ID" value="NZ_BMIB01000004.1"/>
</dbReference>
<keyword evidence="1" id="KW-0472">Membrane</keyword>
<feature type="transmembrane region" description="Helical" evidence="1">
    <location>
        <begin position="59"/>
        <end position="77"/>
    </location>
</feature>
<evidence type="ECO:0000313" key="3">
    <source>
        <dbReference type="Proteomes" id="UP000627292"/>
    </source>
</evidence>
<feature type="transmembrane region" description="Helical" evidence="1">
    <location>
        <begin position="35"/>
        <end position="53"/>
    </location>
</feature>
<comment type="caution">
    <text evidence="2">The sequence shown here is derived from an EMBL/GenBank/DDBJ whole genome shotgun (WGS) entry which is preliminary data.</text>
</comment>
<dbReference type="EMBL" id="BMIB01000004">
    <property type="protein sequence ID" value="GGH77766.1"/>
    <property type="molecule type" value="Genomic_DNA"/>
</dbReference>
<evidence type="ECO:0000313" key="2">
    <source>
        <dbReference type="EMBL" id="GGH77766.1"/>
    </source>
</evidence>
<gene>
    <name evidence="2" type="ORF">GCM10011379_44610</name>
</gene>
<reference evidence="2" key="2">
    <citation type="submission" date="2020-09" db="EMBL/GenBank/DDBJ databases">
        <authorList>
            <person name="Sun Q."/>
            <person name="Zhou Y."/>
        </authorList>
    </citation>
    <scope>NUCLEOTIDE SEQUENCE</scope>
    <source>
        <strain evidence="2">CGMCC 1.15290</strain>
    </source>
</reference>
<reference evidence="2" key="1">
    <citation type="journal article" date="2014" name="Int. J. Syst. Evol. Microbiol.">
        <title>Complete genome sequence of Corynebacterium casei LMG S-19264T (=DSM 44701T), isolated from a smear-ripened cheese.</title>
        <authorList>
            <consortium name="US DOE Joint Genome Institute (JGI-PGF)"/>
            <person name="Walter F."/>
            <person name="Albersmeier A."/>
            <person name="Kalinowski J."/>
            <person name="Ruckert C."/>
        </authorList>
    </citation>
    <scope>NUCLEOTIDE SEQUENCE</scope>
    <source>
        <strain evidence="2">CGMCC 1.15290</strain>
    </source>
</reference>
<feature type="transmembrane region" description="Helical" evidence="1">
    <location>
        <begin position="6"/>
        <end position="23"/>
    </location>
</feature>
<keyword evidence="1" id="KW-0812">Transmembrane</keyword>
<evidence type="ECO:0000256" key="1">
    <source>
        <dbReference type="SAM" id="Phobius"/>
    </source>
</evidence>
<dbReference type="Proteomes" id="UP000627292">
    <property type="component" value="Unassembled WGS sequence"/>
</dbReference>
<accession>A0A917MY13</accession>
<proteinExistence type="predicted"/>
<keyword evidence="1" id="KW-1133">Transmembrane helix</keyword>
<feature type="transmembrane region" description="Helical" evidence="1">
    <location>
        <begin position="113"/>
        <end position="134"/>
    </location>
</feature>
<sequence>MYDWLFYSDTYMPLLALVTYLLLWNKVSKKELILFYYLALNVALFFITNVMARRGIHNVFLYHFYSLTEMGLISFYILRELLGKSLKPVIILVTGYFVLWLLNILFLEPLTEFNSNSLTLTNFLLLLLAMYYMLELSKKDEILYFQRLPTFWIVSGFLVGCAISTLSIVVYRFFSLEGRNVEAELAWVIVAVAIIIKFALITIGLLCYKRPRQYTRHSHLLL</sequence>
<feature type="transmembrane region" description="Helical" evidence="1">
    <location>
        <begin position="186"/>
        <end position="208"/>
    </location>
</feature>
<keyword evidence="3" id="KW-1185">Reference proteome</keyword>
<protein>
    <submittedName>
        <fullName evidence="2">Uncharacterized protein</fullName>
    </submittedName>
</protein>
<organism evidence="2 3">
    <name type="scientific">Filimonas zeae</name>
    <dbReference type="NCBI Taxonomy" id="1737353"/>
    <lineage>
        <taxon>Bacteria</taxon>
        <taxon>Pseudomonadati</taxon>
        <taxon>Bacteroidota</taxon>
        <taxon>Chitinophagia</taxon>
        <taxon>Chitinophagales</taxon>
        <taxon>Chitinophagaceae</taxon>
        <taxon>Filimonas</taxon>
    </lineage>
</organism>
<feature type="transmembrane region" description="Helical" evidence="1">
    <location>
        <begin position="89"/>
        <end position="107"/>
    </location>
</feature>
<feature type="transmembrane region" description="Helical" evidence="1">
    <location>
        <begin position="150"/>
        <end position="174"/>
    </location>
</feature>
<dbReference type="AlphaFoldDB" id="A0A917MY13"/>
<name>A0A917MY13_9BACT</name>